<dbReference type="Proteomes" id="UP000559256">
    <property type="component" value="Unassembled WGS sequence"/>
</dbReference>
<gene>
    <name evidence="1" type="ORF">D9758_009212</name>
</gene>
<comment type="caution">
    <text evidence="1">The sequence shown here is derived from an EMBL/GenBank/DDBJ whole genome shotgun (WGS) entry which is preliminary data.</text>
</comment>
<keyword evidence="2" id="KW-1185">Reference proteome</keyword>
<name>A0A8H5D211_9AGAR</name>
<dbReference type="AlphaFoldDB" id="A0A8H5D211"/>
<reference evidence="1 2" key="1">
    <citation type="journal article" date="2020" name="ISME J.">
        <title>Uncovering the hidden diversity of litter-decomposition mechanisms in mushroom-forming fungi.</title>
        <authorList>
            <person name="Floudas D."/>
            <person name="Bentzer J."/>
            <person name="Ahren D."/>
            <person name="Johansson T."/>
            <person name="Persson P."/>
            <person name="Tunlid A."/>
        </authorList>
    </citation>
    <scope>NUCLEOTIDE SEQUENCE [LARGE SCALE GENOMIC DNA]</scope>
    <source>
        <strain evidence="1 2">CBS 291.85</strain>
    </source>
</reference>
<dbReference type="EMBL" id="JAACJM010000067">
    <property type="protein sequence ID" value="KAF5352131.1"/>
    <property type="molecule type" value="Genomic_DNA"/>
</dbReference>
<accession>A0A8H5D211</accession>
<evidence type="ECO:0000313" key="2">
    <source>
        <dbReference type="Proteomes" id="UP000559256"/>
    </source>
</evidence>
<protein>
    <submittedName>
        <fullName evidence="1">Uncharacterized protein</fullName>
    </submittedName>
</protein>
<proteinExistence type="predicted"/>
<sequence>MIFTHIYKPCPDTWFPISTSSSLGPAYKLLECLETTWNYKQGNPMRLEVKNTRACFTFANPDDAVSFYLNPGILKNWTRSWGIEPPDLSHVAAMKLGATKALCTDGFKDKQISLIHLHDLFSVFGKAPTNYIMITEKPVFNHNWYLIDY</sequence>
<evidence type="ECO:0000313" key="1">
    <source>
        <dbReference type="EMBL" id="KAF5352131.1"/>
    </source>
</evidence>
<organism evidence="1 2">
    <name type="scientific">Tetrapyrgos nigripes</name>
    <dbReference type="NCBI Taxonomy" id="182062"/>
    <lineage>
        <taxon>Eukaryota</taxon>
        <taxon>Fungi</taxon>
        <taxon>Dikarya</taxon>
        <taxon>Basidiomycota</taxon>
        <taxon>Agaricomycotina</taxon>
        <taxon>Agaricomycetes</taxon>
        <taxon>Agaricomycetidae</taxon>
        <taxon>Agaricales</taxon>
        <taxon>Marasmiineae</taxon>
        <taxon>Marasmiaceae</taxon>
        <taxon>Tetrapyrgos</taxon>
    </lineage>
</organism>